<keyword evidence="4" id="KW-0028">Amino-acid biosynthesis</keyword>
<protein>
    <recommendedName>
        <fullName evidence="3">chorismate synthase</fullName>
        <ecNumber evidence="3">4.2.3.5</ecNumber>
    </recommendedName>
</protein>
<accession>A0A381T2K0</accession>
<dbReference type="InterPro" id="IPR020541">
    <property type="entry name" value="Chorismate_synthase_CS"/>
</dbReference>
<name>A0A381T2K0_9ZZZZ</name>
<dbReference type="Gene3D" id="3.60.150.10">
    <property type="entry name" value="Chorismate synthase AroC"/>
    <property type="match status" value="1"/>
</dbReference>
<dbReference type="GO" id="GO:0004107">
    <property type="term" value="F:chorismate synthase activity"/>
    <property type="evidence" value="ECO:0007669"/>
    <property type="project" value="UniProtKB-EC"/>
</dbReference>
<dbReference type="EMBL" id="UINC01003853">
    <property type="protein sequence ID" value="SVA09801.1"/>
    <property type="molecule type" value="Genomic_DNA"/>
</dbReference>
<keyword evidence="5" id="KW-0057">Aromatic amino acid biosynthesis</keyword>
<dbReference type="NCBIfam" id="NF003793">
    <property type="entry name" value="PRK05382.1"/>
    <property type="match status" value="1"/>
</dbReference>
<keyword evidence="6" id="KW-0456">Lyase</keyword>
<dbReference type="FunFam" id="3.60.150.10:FF:000003">
    <property type="entry name" value="Chorismate synthase"/>
    <property type="match status" value="1"/>
</dbReference>
<dbReference type="CDD" id="cd07304">
    <property type="entry name" value="Chorismate_synthase"/>
    <property type="match status" value="1"/>
</dbReference>
<evidence type="ECO:0000256" key="5">
    <source>
        <dbReference type="ARBA" id="ARBA00023141"/>
    </source>
</evidence>
<dbReference type="AlphaFoldDB" id="A0A381T2K0"/>
<comment type="pathway">
    <text evidence="1">Metabolic intermediate biosynthesis; chorismate biosynthesis; chorismate from D-erythrose 4-phosphate and phosphoenolpyruvate: step 7/7.</text>
</comment>
<dbReference type="PROSITE" id="PS00789">
    <property type="entry name" value="CHORISMATE_SYNTHASE_3"/>
    <property type="match status" value="1"/>
</dbReference>
<dbReference type="PANTHER" id="PTHR21085">
    <property type="entry name" value="CHORISMATE SYNTHASE"/>
    <property type="match status" value="1"/>
</dbReference>
<feature type="non-terminal residue" evidence="7">
    <location>
        <position position="1"/>
    </location>
</feature>
<gene>
    <name evidence="7" type="ORF">METZ01_LOCUS62655</name>
</gene>
<dbReference type="UniPathway" id="UPA00053">
    <property type="reaction ID" value="UER00090"/>
</dbReference>
<dbReference type="EC" id="4.2.3.5" evidence="3"/>
<dbReference type="PIRSF" id="PIRSF001456">
    <property type="entry name" value="Chorismate_synth"/>
    <property type="match status" value="1"/>
</dbReference>
<dbReference type="GO" id="GO:0009073">
    <property type="term" value="P:aromatic amino acid family biosynthetic process"/>
    <property type="evidence" value="ECO:0007669"/>
    <property type="project" value="UniProtKB-KW"/>
</dbReference>
<proteinExistence type="inferred from homology"/>
<dbReference type="GO" id="GO:0010181">
    <property type="term" value="F:FMN binding"/>
    <property type="evidence" value="ECO:0007669"/>
    <property type="project" value="TreeGrafter"/>
</dbReference>
<comment type="similarity">
    <text evidence="2">Belongs to the chorismate synthase family.</text>
</comment>
<dbReference type="GO" id="GO:0009423">
    <property type="term" value="P:chorismate biosynthetic process"/>
    <property type="evidence" value="ECO:0007669"/>
    <property type="project" value="UniProtKB-UniPathway"/>
</dbReference>
<evidence type="ECO:0000313" key="7">
    <source>
        <dbReference type="EMBL" id="SVA09801.1"/>
    </source>
</evidence>
<dbReference type="GO" id="GO:0005829">
    <property type="term" value="C:cytosol"/>
    <property type="evidence" value="ECO:0007669"/>
    <property type="project" value="TreeGrafter"/>
</dbReference>
<evidence type="ECO:0000256" key="6">
    <source>
        <dbReference type="ARBA" id="ARBA00023239"/>
    </source>
</evidence>
<evidence type="ECO:0000256" key="1">
    <source>
        <dbReference type="ARBA" id="ARBA00005044"/>
    </source>
</evidence>
<sequence>VGNTFGMAFRVTTWGESHGDAVGVTIDGCPPGIELDLAIIQDELDRRKPGQSEISTQRKEGDRAEILSGIFEGVTLGTPISISVWNSDARSKDYEEMKLLFRPSHADYTYQAKYGLRNWKGGGRSSARETIGRVASGAIAKHFLNLEYGTEILAYVKRVSNIESKADIDSISVADVESNIVRCPDQNSAELMIEAIKSARKNGDSLGGVVECVVRNAPIGLGEPVFDKLDADLAKAMLSLPACKGFEVGSGFAGTYSSGSEHNDPFIMKEGQVGTETNNSGGIQGGISNGEDIVIRAAFKPTATIMQPQRTVDIFGNEVEMKGRGRHDPCVLPRAVPIVESMTALVLADHAIRNRGQTGNK</sequence>
<dbReference type="SUPFAM" id="SSF103263">
    <property type="entry name" value="Chorismate synthase, AroC"/>
    <property type="match status" value="1"/>
</dbReference>
<organism evidence="7">
    <name type="scientific">marine metagenome</name>
    <dbReference type="NCBI Taxonomy" id="408172"/>
    <lineage>
        <taxon>unclassified sequences</taxon>
        <taxon>metagenomes</taxon>
        <taxon>ecological metagenomes</taxon>
    </lineage>
</organism>
<dbReference type="GO" id="GO:0008652">
    <property type="term" value="P:amino acid biosynthetic process"/>
    <property type="evidence" value="ECO:0007669"/>
    <property type="project" value="UniProtKB-KW"/>
</dbReference>
<dbReference type="Pfam" id="PF01264">
    <property type="entry name" value="Chorismate_synt"/>
    <property type="match status" value="1"/>
</dbReference>
<dbReference type="InterPro" id="IPR000453">
    <property type="entry name" value="Chorismate_synth"/>
</dbReference>
<evidence type="ECO:0000256" key="2">
    <source>
        <dbReference type="ARBA" id="ARBA00008014"/>
    </source>
</evidence>
<dbReference type="InterPro" id="IPR035904">
    <property type="entry name" value="Chorismate_synth_AroC_sf"/>
</dbReference>
<dbReference type="NCBIfam" id="TIGR00033">
    <property type="entry name" value="aroC"/>
    <property type="match status" value="1"/>
</dbReference>
<dbReference type="PROSITE" id="PS00787">
    <property type="entry name" value="CHORISMATE_SYNTHASE_1"/>
    <property type="match status" value="1"/>
</dbReference>
<evidence type="ECO:0000256" key="3">
    <source>
        <dbReference type="ARBA" id="ARBA00013036"/>
    </source>
</evidence>
<evidence type="ECO:0000256" key="4">
    <source>
        <dbReference type="ARBA" id="ARBA00022605"/>
    </source>
</evidence>
<dbReference type="PANTHER" id="PTHR21085:SF0">
    <property type="entry name" value="CHORISMATE SYNTHASE"/>
    <property type="match status" value="1"/>
</dbReference>
<dbReference type="HAMAP" id="MF_00300">
    <property type="entry name" value="Chorismate_synth"/>
    <property type="match status" value="1"/>
</dbReference>
<reference evidence="7" key="1">
    <citation type="submission" date="2018-05" db="EMBL/GenBank/DDBJ databases">
        <authorList>
            <person name="Lanie J.A."/>
            <person name="Ng W.-L."/>
            <person name="Kazmierczak K.M."/>
            <person name="Andrzejewski T.M."/>
            <person name="Davidsen T.M."/>
            <person name="Wayne K.J."/>
            <person name="Tettelin H."/>
            <person name="Glass J.I."/>
            <person name="Rusch D."/>
            <person name="Podicherti R."/>
            <person name="Tsui H.-C.T."/>
            <person name="Winkler M.E."/>
        </authorList>
    </citation>
    <scope>NUCLEOTIDE SEQUENCE</scope>
</reference>
<dbReference type="PROSITE" id="PS00788">
    <property type="entry name" value="CHORISMATE_SYNTHASE_2"/>
    <property type="match status" value="1"/>
</dbReference>